<dbReference type="InterPro" id="IPR056693">
    <property type="entry name" value="DUF7791"/>
</dbReference>
<organism evidence="2 3">
    <name type="scientific">Phialocephala subalpina</name>
    <dbReference type="NCBI Taxonomy" id="576137"/>
    <lineage>
        <taxon>Eukaryota</taxon>
        <taxon>Fungi</taxon>
        <taxon>Dikarya</taxon>
        <taxon>Ascomycota</taxon>
        <taxon>Pezizomycotina</taxon>
        <taxon>Leotiomycetes</taxon>
        <taxon>Helotiales</taxon>
        <taxon>Mollisiaceae</taxon>
        <taxon>Phialocephala</taxon>
        <taxon>Phialocephala fortinii species complex</taxon>
    </lineage>
</organism>
<feature type="domain" description="DUF7791" evidence="1">
    <location>
        <begin position="4"/>
        <end position="58"/>
    </location>
</feature>
<dbReference type="EMBL" id="FJOG01000002">
    <property type="protein sequence ID" value="CZR51699.1"/>
    <property type="molecule type" value="Genomic_DNA"/>
</dbReference>
<gene>
    <name evidence="2" type="ORF">PAC_01576</name>
</gene>
<accession>A0A1L7WG31</accession>
<keyword evidence="3" id="KW-1185">Reference proteome</keyword>
<evidence type="ECO:0000259" key="1">
    <source>
        <dbReference type="Pfam" id="PF25053"/>
    </source>
</evidence>
<evidence type="ECO:0000313" key="3">
    <source>
        <dbReference type="Proteomes" id="UP000184330"/>
    </source>
</evidence>
<protein>
    <recommendedName>
        <fullName evidence="1">DUF7791 domain-containing protein</fullName>
    </recommendedName>
</protein>
<dbReference type="Proteomes" id="UP000184330">
    <property type="component" value="Unassembled WGS sequence"/>
</dbReference>
<evidence type="ECO:0000313" key="2">
    <source>
        <dbReference type="EMBL" id="CZR51699.1"/>
    </source>
</evidence>
<proteinExistence type="predicted"/>
<sequence length="227" mass="26029">MITPDSIVGYLHRTVKDFLVKPETRYILADQSGQTFDPSTHILKSCILQLKALAMMSARQGVGRRHLINRSLSFARRAEQETKEVQTGLLNSLAMAARSSAQDRARAKIPYLRPCRRKVREECYIEVMNYLVRNFNWNAHWTNEASRRKLLFAWLDIVKEFLLYGADGSATCIGLRRHAGIGRDPEQLSEFALWAIEEVVEEVFSGLPDTLLKLQSLLIRKIEPQNQ</sequence>
<dbReference type="AlphaFoldDB" id="A0A1L7WG31"/>
<reference evidence="2 3" key="1">
    <citation type="submission" date="2016-03" db="EMBL/GenBank/DDBJ databases">
        <authorList>
            <person name="Ploux O."/>
        </authorList>
    </citation>
    <scope>NUCLEOTIDE SEQUENCE [LARGE SCALE GENOMIC DNA]</scope>
    <source>
        <strain evidence="2 3">UAMH 11012</strain>
    </source>
</reference>
<dbReference type="Pfam" id="PF25053">
    <property type="entry name" value="DUF7791"/>
    <property type="match status" value="1"/>
</dbReference>
<name>A0A1L7WG31_9HELO</name>